<keyword evidence="3 6" id="KW-0812">Transmembrane</keyword>
<dbReference type="Proteomes" id="UP001597237">
    <property type="component" value="Unassembled WGS sequence"/>
</dbReference>
<dbReference type="CDD" id="cd17328">
    <property type="entry name" value="MFS_spinster_like"/>
    <property type="match status" value="1"/>
</dbReference>
<dbReference type="PANTHER" id="PTHR23505:SF79">
    <property type="entry name" value="PROTEIN SPINSTER"/>
    <property type="match status" value="1"/>
</dbReference>
<protein>
    <submittedName>
        <fullName evidence="8">Spinster family MFS transporter</fullName>
    </submittedName>
</protein>
<keyword evidence="2" id="KW-0813">Transport</keyword>
<dbReference type="SUPFAM" id="SSF103473">
    <property type="entry name" value="MFS general substrate transporter"/>
    <property type="match status" value="1"/>
</dbReference>
<proteinExistence type="predicted"/>
<dbReference type="Gene3D" id="1.20.1250.20">
    <property type="entry name" value="MFS general substrate transporter like domains"/>
    <property type="match status" value="1"/>
</dbReference>
<evidence type="ECO:0000313" key="9">
    <source>
        <dbReference type="Proteomes" id="UP001597237"/>
    </source>
</evidence>
<evidence type="ECO:0000256" key="1">
    <source>
        <dbReference type="ARBA" id="ARBA00004141"/>
    </source>
</evidence>
<dbReference type="PROSITE" id="PS50850">
    <property type="entry name" value="MFS"/>
    <property type="match status" value="1"/>
</dbReference>
<accession>A0ABW4MVE6</accession>
<name>A0ABW4MVE6_9CAUL</name>
<feature type="transmembrane region" description="Helical" evidence="6">
    <location>
        <begin position="266"/>
        <end position="286"/>
    </location>
</feature>
<keyword evidence="4 6" id="KW-1133">Transmembrane helix</keyword>
<keyword evidence="5 6" id="KW-0472">Membrane</keyword>
<feature type="transmembrane region" description="Helical" evidence="6">
    <location>
        <begin position="87"/>
        <end position="106"/>
    </location>
</feature>
<dbReference type="RefSeq" id="WP_377281307.1">
    <property type="nucleotide sequence ID" value="NZ_JBHRSI010000003.1"/>
</dbReference>
<feature type="transmembrane region" description="Helical" evidence="6">
    <location>
        <begin position="228"/>
        <end position="254"/>
    </location>
</feature>
<dbReference type="Pfam" id="PF07690">
    <property type="entry name" value="MFS_1"/>
    <property type="match status" value="1"/>
</dbReference>
<evidence type="ECO:0000256" key="5">
    <source>
        <dbReference type="ARBA" id="ARBA00023136"/>
    </source>
</evidence>
<organism evidence="8 9">
    <name type="scientific">Phenylobacterium terrae</name>
    <dbReference type="NCBI Taxonomy" id="2665495"/>
    <lineage>
        <taxon>Bacteria</taxon>
        <taxon>Pseudomonadati</taxon>
        <taxon>Pseudomonadota</taxon>
        <taxon>Alphaproteobacteria</taxon>
        <taxon>Caulobacterales</taxon>
        <taxon>Caulobacteraceae</taxon>
        <taxon>Phenylobacterium</taxon>
    </lineage>
</organism>
<evidence type="ECO:0000256" key="3">
    <source>
        <dbReference type="ARBA" id="ARBA00022692"/>
    </source>
</evidence>
<feature type="transmembrane region" description="Helical" evidence="6">
    <location>
        <begin position="427"/>
        <end position="448"/>
    </location>
</feature>
<feature type="transmembrane region" description="Helical" evidence="6">
    <location>
        <begin position="112"/>
        <end position="133"/>
    </location>
</feature>
<evidence type="ECO:0000256" key="4">
    <source>
        <dbReference type="ARBA" id="ARBA00022989"/>
    </source>
</evidence>
<dbReference type="InterPro" id="IPR011701">
    <property type="entry name" value="MFS"/>
</dbReference>
<dbReference type="InterPro" id="IPR036259">
    <property type="entry name" value="MFS_trans_sf"/>
</dbReference>
<gene>
    <name evidence="8" type="ORF">ACFSC0_00505</name>
</gene>
<sequence>MTATAEAGGRARWTRYQVFVLAALVLVNGFNYLDRAILNILQEPIKADLALTDTQLGMISGPAFAILYTLASVPIARWAQRGDRTTILSLALAIWSGATAACGAAMSYVHLFVSRLFVGLGEGACSPTSYSLVADYFPARQRGMAMAAISASIPIAGFVAPLAGGFIAHEWGWRWAFVIVGLPGVALAVALKATLRDPRKAGRAAAGEAARPSNFLADIRLLAANRAFVFFFFANAFMGMAISGTNVFTASYFIRQYGMSLREAGVIVALGLGLAGLAGTFLGGFLSDRFAGERGRSYLILPSVGAGLAGCLFLVTFTREIWPVALAFLILANVATDLKNATVLAAAQNMSPDHMRPTTAAVTMIAVTLLGTAIGPLIVGTLSDLTAAREFAGGLGDFAAACPGGRGAGAAAAACAEASAAGMRAGLLAISGVYFAAMTMFGLSAWALKERLN</sequence>
<comment type="subcellular location">
    <subcellularLocation>
        <location evidence="1">Membrane</location>
        <topology evidence="1">Multi-pass membrane protein</topology>
    </subcellularLocation>
</comment>
<feature type="transmembrane region" description="Helical" evidence="6">
    <location>
        <begin position="56"/>
        <end position="75"/>
    </location>
</feature>
<feature type="transmembrane region" description="Helical" evidence="6">
    <location>
        <begin position="359"/>
        <end position="379"/>
    </location>
</feature>
<evidence type="ECO:0000256" key="6">
    <source>
        <dbReference type="SAM" id="Phobius"/>
    </source>
</evidence>
<dbReference type="InterPro" id="IPR044770">
    <property type="entry name" value="MFS_spinster-like"/>
</dbReference>
<evidence type="ECO:0000259" key="7">
    <source>
        <dbReference type="PROSITE" id="PS50850"/>
    </source>
</evidence>
<dbReference type="PANTHER" id="PTHR23505">
    <property type="entry name" value="SPINSTER"/>
    <property type="match status" value="1"/>
</dbReference>
<feature type="domain" description="Major facilitator superfamily (MFS) profile" evidence="7">
    <location>
        <begin position="20"/>
        <end position="444"/>
    </location>
</feature>
<dbReference type="EMBL" id="JBHUEY010000001">
    <property type="protein sequence ID" value="MFD1781860.1"/>
    <property type="molecule type" value="Genomic_DNA"/>
</dbReference>
<keyword evidence="9" id="KW-1185">Reference proteome</keyword>
<reference evidence="9" key="1">
    <citation type="journal article" date="2019" name="Int. J. Syst. Evol. Microbiol.">
        <title>The Global Catalogue of Microorganisms (GCM) 10K type strain sequencing project: providing services to taxonomists for standard genome sequencing and annotation.</title>
        <authorList>
            <consortium name="The Broad Institute Genomics Platform"/>
            <consortium name="The Broad Institute Genome Sequencing Center for Infectious Disease"/>
            <person name="Wu L."/>
            <person name="Ma J."/>
        </authorList>
    </citation>
    <scope>NUCLEOTIDE SEQUENCE [LARGE SCALE GENOMIC DNA]</scope>
    <source>
        <strain evidence="9">DFY28</strain>
    </source>
</reference>
<feature type="transmembrane region" description="Helical" evidence="6">
    <location>
        <begin position="16"/>
        <end position="33"/>
    </location>
</feature>
<feature type="transmembrane region" description="Helical" evidence="6">
    <location>
        <begin position="298"/>
        <end position="315"/>
    </location>
</feature>
<evidence type="ECO:0000313" key="8">
    <source>
        <dbReference type="EMBL" id="MFD1781860.1"/>
    </source>
</evidence>
<dbReference type="InterPro" id="IPR020846">
    <property type="entry name" value="MFS_dom"/>
</dbReference>
<feature type="transmembrane region" description="Helical" evidence="6">
    <location>
        <begin position="145"/>
        <end position="167"/>
    </location>
</feature>
<comment type="caution">
    <text evidence="8">The sequence shown here is derived from an EMBL/GenBank/DDBJ whole genome shotgun (WGS) entry which is preliminary data.</text>
</comment>
<evidence type="ECO:0000256" key="2">
    <source>
        <dbReference type="ARBA" id="ARBA00022448"/>
    </source>
</evidence>
<feature type="transmembrane region" description="Helical" evidence="6">
    <location>
        <begin position="173"/>
        <end position="191"/>
    </location>
</feature>